<evidence type="ECO:0000313" key="2">
    <source>
        <dbReference type="Proteomes" id="UP000199051"/>
    </source>
</evidence>
<protein>
    <recommendedName>
        <fullName evidence="3">Cupin domain-containing protein</fullName>
    </recommendedName>
</protein>
<dbReference type="STRING" id="155974.SAMN04487818_112239"/>
<gene>
    <name evidence="1" type="ORF">SAMN04487818_112239</name>
</gene>
<organism evidence="1 2">
    <name type="scientific">Actinokineospora terrae</name>
    <dbReference type="NCBI Taxonomy" id="155974"/>
    <lineage>
        <taxon>Bacteria</taxon>
        <taxon>Bacillati</taxon>
        <taxon>Actinomycetota</taxon>
        <taxon>Actinomycetes</taxon>
        <taxon>Pseudonocardiales</taxon>
        <taxon>Pseudonocardiaceae</taxon>
        <taxon>Actinokineospora</taxon>
    </lineage>
</organism>
<dbReference type="Proteomes" id="UP000199051">
    <property type="component" value="Unassembled WGS sequence"/>
</dbReference>
<proteinExistence type="predicted"/>
<dbReference type="SUPFAM" id="SSF51182">
    <property type="entry name" value="RmlC-like cupins"/>
    <property type="match status" value="1"/>
</dbReference>
<evidence type="ECO:0000313" key="1">
    <source>
        <dbReference type="EMBL" id="SES40734.1"/>
    </source>
</evidence>
<accession>A0A1H9X3P9</accession>
<dbReference type="RefSeq" id="WP_092784467.1">
    <property type="nucleotide sequence ID" value="NZ_FOGI01000012.1"/>
</dbReference>
<dbReference type="EMBL" id="FOGI01000012">
    <property type="protein sequence ID" value="SES40734.1"/>
    <property type="molecule type" value="Genomic_DNA"/>
</dbReference>
<evidence type="ECO:0008006" key="3">
    <source>
        <dbReference type="Google" id="ProtNLM"/>
    </source>
</evidence>
<dbReference type="InterPro" id="IPR011051">
    <property type="entry name" value="RmlC_Cupin_sf"/>
</dbReference>
<name>A0A1H9X3P9_9PSEU</name>
<dbReference type="AlphaFoldDB" id="A0A1H9X3P9"/>
<keyword evidence="2" id="KW-1185">Reference proteome</keyword>
<reference evidence="2" key="1">
    <citation type="submission" date="2016-10" db="EMBL/GenBank/DDBJ databases">
        <authorList>
            <person name="Varghese N."/>
            <person name="Submissions S."/>
        </authorList>
    </citation>
    <scope>NUCLEOTIDE SEQUENCE [LARGE SCALE GENOMIC DNA]</scope>
    <source>
        <strain evidence="2">DSM 44260</strain>
    </source>
</reference>
<sequence length="145" mass="16171">MTGKFEKYIVRNMVREELPNEGVLAYGEVEGGTSGAHALISGWQVPGCQVHIAYSWIYEVPTPNPYVLEHTHEYDEVLLWMGSNPKDINDLGAVAELTIEGEVYEISTSASVYIPAGVRHCPLGYKSVDRPFQFIALSLHPEYKS</sequence>